<organism evidence="2 3">
    <name type="scientific">Dehalogenimonas formicexedens</name>
    <dbReference type="NCBI Taxonomy" id="1839801"/>
    <lineage>
        <taxon>Bacteria</taxon>
        <taxon>Bacillati</taxon>
        <taxon>Chloroflexota</taxon>
        <taxon>Dehalococcoidia</taxon>
        <taxon>Dehalococcoidales</taxon>
        <taxon>Dehalococcoidaceae</taxon>
        <taxon>Dehalogenimonas</taxon>
    </lineage>
</organism>
<dbReference type="InterPro" id="IPR051829">
    <property type="entry name" value="Multiheme_Cytochr_ET"/>
</dbReference>
<evidence type="ECO:0000313" key="2">
    <source>
        <dbReference type="EMBL" id="APV43744.1"/>
    </source>
</evidence>
<dbReference type="OrthoDB" id="244457at2"/>
<dbReference type="EMBL" id="CP018258">
    <property type="protein sequence ID" value="APV43744.1"/>
    <property type="molecule type" value="Genomic_DNA"/>
</dbReference>
<evidence type="ECO:0000256" key="1">
    <source>
        <dbReference type="ARBA" id="ARBA00022729"/>
    </source>
</evidence>
<dbReference type="PANTHER" id="PTHR35038:SF6">
    <property type="entry name" value="SURFACE LOCALIZED DECAHEME CYTOCHROME C LIPOPROTEIN"/>
    <property type="match status" value="1"/>
</dbReference>
<protein>
    <submittedName>
        <fullName evidence="2">Uncharacterized protein</fullName>
    </submittedName>
</protein>
<dbReference type="RefSeq" id="WP_076003525.1">
    <property type="nucleotide sequence ID" value="NZ_CP018258.1"/>
</dbReference>
<name>A0A1P8F5I7_9CHLR</name>
<dbReference type="SUPFAM" id="SSF48695">
    <property type="entry name" value="Multiheme cytochromes"/>
    <property type="match status" value="1"/>
</dbReference>
<dbReference type="GO" id="GO:0016491">
    <property type="term" value="F:oxidoreductase activity"/>
    <property type="evidence" value="ECO:0007669"/>
    <property type="project" value="TreeGrafter"/>
</dbReference>
<dbReference type="Gene3D" id="3.90.10.10">
    <property type="entry name" value="Cytochrome C3"/>
    <property type="match status" value="1"/>
</dbReference>
<dbReference type="KEGG" id="dfo:Dform_00386"/>
<sequence>MTKFVIKILKLIFVVTLLALPIQGFSLSSALKPGDTGYVVIGWNNLGMHCFNPDFSSLAILPPYNTLMAQVIKVGDKPQVVTDGIFVEYTFPDNTYSVKGPGVPNGKPDKTNFWTFAQQLFNLSKPLAPNVGLTGKGLSGTFDVAQDGAYFIAEGIPLTNVRDQDAARLSSYPYQKAQITVRDAKTSSILATLTVVAPVSTELNCAMCHSDDGDATTKYAPAVQPTGKLETNILALHDYLNGIASNNYTSYLAGNPNLAAQTPLLDHQPVLCASCHGDNALGMPEIGQVKNLSNAIHLHHNSGNAPDITFDTAGCYSCHPGESTQCLRDTMSQHYSLNCTDCHNPSGNDVIEPMVAVGQNPMPWLNEPQCSTCHGSAYATNQPLYQQSTGHGGLYCSACHDSPHVIAPSREANDSIKFIQLQGHSGTLSDCTVCHLNKPDAMFIHVKR</sequence>
<keyword evidence="3" id="KW-1185">Reference proteome</keyword>
<dbReference type="STRING" id="1839801.Dform_00386"/>
<dbReference type="Proteomes" id="UP000185934">
    <property type="component" value="Chromosome"/>
</dbReference>
<dbReference type="InterPro" id="IPR036280">
    <property type="entry name" value="Multihaem_cyt_sf"/>
</dbReference>
<accession>A0A1P8F5I7</accession>
<dbReference type="PANTHER" id="PTHR35038">
    <property type="entry name" value="DISSIMILATORY SULFITE REDUCTASE SIRA"/>
    <property type="match status" value="1"/>
</dbReference>
<proteinExistence type="predicted"/>
<evidence type="ECO:0000313" key="3">
    <source>
        <dbReference type="Proteomes" id="UP000185934"/>
    </source>
</evidence>
<dbReference type="AlphaFoldDB" id="A0A1P8F5I7"/>
<gene>
    <name evidence="2" type="ORF">Dform_00386</name>
</gene>
<keyword evidence="1" id="KW-0732">Signal</keyword>
<reference evidence="3" key="1">
    <citation type="submission" date="2016-11" db="EMBL/GenBank/DDBJ databases">
        <title>Dehalogenimonas formicexedens sp. nov., a chlorinated alkane respiring bacterium isolated from contaminated groundwater.</title>
        <authorList>
            <person name="Key T.A."/>
            <person name="Bowman K.S."/>
            <person name="Lee I."/>
            <person name="Chun J."/>
            <person name="Albuquerque L."/>
            <person name="da Costa M.S."/>
            <person name="Rainey F.A."/>
            <person name="Moe W.M."/>
        </authorList>
    </citation>
    <scope>NUCLEOTIDE SEQUENCE [LARGE SCALE GENOMIC DNA]</scope>
    <source>
        <strain evidence="3">NSZ-14</strain>
    </source>
</reference>